<organism evidence="3 4">
    <name type="scientific">Galerina marginata (strain CBS 339.88)</name>
    <dbReference type="NCBI Taxonomy" id="685588"/>
    <lineage>
        <taxon>Eukaryota</taxon>
        <taxon>Fungi</taxon>
        <taxon>Dikarya</taxon>
        <taxon>Basidiomycota</taxon>
        <taxon>Agaricomycotina</taxon>
        <taxon>Agaricomycetes</taxon>
        <taxon>Agaricomycetidae</taxon>
        <taxon>Agaricales</taxon>
        <taxon>Agaricineae</taxon>
        <taxon>Strophariaceae</taxon>
        <taxon>Galerina</taxon>
    </lineage>
</organism>
<name>A0A067T254_GALM3</name>
<feature type="domain" description="HNH nuclease" evidence="2">
    <location>
        <begin position="139"/>
        <end position="205"/>
    </location>
</feature>
<keyword evidence="1" id="KW-0175">Coiled coil</keyword>
<dbReference type="HOGENOM" id="CLU_692637_0_0_1"/>
<protein>
    <recommendedName>
        <fullName evidence="2">HNH nuclease domain-containing protein</fullName>
    </recommendedName>
</protein>
<dbReference type="AlphaFoldDB" id="A0A067T254"/>
<dbReference type="Proteomes" id="UP000027222">
    <property type="component" value="Unassembled WGS sequence"/>
</dbReference>
<reference evidence="4" key="1">
    <citation type="journal article" date="2014" name="Proc. Natl. Acad. Sci. U.S.A.">
        <title>Extensive sampling of basidiomycete genomes demonstrates inadequacy of the white-rot/brown-rot paradigm for wood decay fungi.</title>
        <authorList>
            <person name="Riley R."/>
            <person name="Salamov A.A."/>
            <person name="Brown D.W."/>
            <person name="Nagy L.G."/>
            <person name="Floudas D."/>
            <person name="Held B.W."/>
            <person name="Levasseur A."/>
            <person name="Lombard V."/>
            <person name="Morin E."/>
            <person name="Otillar R."/>
            <person name="Lindquist E.A."/>
            <person name="Sun H."/>
            <person name="LaButti K.M."/>
            <person name="Schmutz J."/>
            <person name="Jabbour D."/>
            <person name="Luo H."/>
            <person name="Baker S.E."/>
            <person name="Pisabarro A.G."/>
            <person name="Walton J.D."/>
            <person name="Blanchette R.A."/>
            <person name="Henrissat B."/>
            <person name="Martin F."/>
            <person name="Cullen D."/>
            <person name="Hibbett D.S."/>
            <person name="Grigoriev I.V."/>
        </authorList>
    </citation>
    <scope>NUCLEOTIDE SEQUENCE [LARGE SCALE GENOMIC DNA]</scope>
    <source>
        <strain evidence="4">CBS 339.88</strain>
    </source>
</reference>
<evidence type="ECO:0000313" key="3">
    <source>
        <dbReference type="EMBL" id="KDR77275.1"/>
    </source>
</evidence>
<evidence type="ECO:0000256" key="1">
    <source>
        <dbReference type="SAM" id="Coils"/>
    </source>
</evidence>
<dbReference type="OrthoDB" id="3269637at2759"/>
<proteinExistence type="predicted"/>
<gene>
    <name evidence="3" type="ORF">GALMADRAFT_225385</name>
</gene>
<evidence type="ECO:0000259" key="2">
    <source>
        <dbReference type="Pfam" id="PF13391"/>
    </source>
</evidence>
<dbReference type="InterPro" id="IPR003615">
    <property type="entry name" value="HNH_nuc"/>
</dbReference>
<evidence type="ECO:0000313" key="4">
    <source>
        <dbReference type="Proteomes" id="UP000027222"/>
    </source>
</evidence>
<accession>A0A067T254</accession>
<dbReference type="EMBL" id="KL142377">
    <property type="protein sequence ID" value="KDR77275.1"/>
    <property type="molecule type" value="Genomic_DNA"/>
</dbReference>
<keyword evidence="4" id="KW-1185">Reference proteome</keyword>
<dbReference type="Pfam" id="PF13391">
    <property type="entry name" value="HNH_2"/>
    <property type="match status" value="1"/>
</dbReference>
<sequence>MDPQIKVFASLPLAVALDAELNVDASNWHWVYCLTFPVESLYKFSHKLYKWIRYAVGVVIGAEGMLSADSDSPNALDYNAALPAEPADLFYHISDEEKRRIFPVDAFGARLTQCLTSSVNTPRRNDFRTQVLNRDGETCILTAFDKRYCDAVHLLPHSKGDMYISTYTYRRSRDPARGDIIEDIDSIRNGLLLFNGAHRLLGKELAFLRTPNFAMETTDVDPTAPPTEQRYTTHIFGDHPYPPFQLSPSLKLIGTHDDPPPIIFDAVYAGSVLQHFGTSVLKNDLTETWKDTYPGNVVIVQLAQREQNQDQQCDTRHQAHEPDALDMLMTLPYVLVPKDELQVMLREAKEKAEAAERREVQEKVETWARQVI</sequence>
<feature type="coiled-coil region" evidence="1">
    <location>
        <begin position="338"/>
        <end position="365"/>
    </location>
</feature>